<accession>A0A6J5NPE9</accession>
<organism evidence="1">
    <name type="scientific">uncultured Caudovirales phage</name>
    <dbReference type="NCBI Taxonomy" id="2100421"/>
    <lineage>
        <taxon>Viruses</taxon>
        <taxon>Duplodnaviria</taxon>
        <taxon>Heunggongvirae</taxon>
        <taxon>Uroviricota</taxon>
        <taxon>Caudoviricetes</taxon>
        <taxon>Peduoviridae</taxon>
        <taxon>Maltschvirus</taxon>
        <taxon>Maltschvirus maltsch</taxon>
    </lineage>
</organism>
<sequence length="96" mass="11122">MKLIDTNARIVDDVGDLFISRTQEIPQEYLDLLKEQQDQFKWNLDGFTKVASIPTALADKWLAEGFDIYKAPAKDIIRRLRMEEFDVFVTAGNRTI</sequence>
<reference evidence="1" key="1">
    <citation type="submission" date="2020-04" db="EMBL/GenBank/DDBJ databases">
        <authorList>
            <person name="Chiriac C."/>
            <person name="Salcher M."/>
            <person name="Ghai R."/>
            <person name="Kavagutti S V."/>
        </authorList>
    </citation>
    <scope>NUCLEOTIDE SEQUENCE</scope>
</reference>
<proteinExistence type="predicted"/>
<gene>
    <name evidence="1" type="ORF">UFOVP730_13</name>
</gene>
<evidence type="ECO:0000313" key="1">
    <source>
        <dbReference type="EMBL" id="CAB4160827.1"/>
    </source>
</evidence>
<name>A0A6J5NPE9_9CAUD</name>
<protein>
    <submittedName>
        <fullName evidence="1">Uncharacterized protein</fullName>
    </submittedName>
</protein>
<dbReference type="EMBL" id="LR796716">
    <property type="protein sequence ID" value="CAB4160827.1"/>
    <property type="molecule type" value="Genomic_DNA"/>
</dbReference>